<keyword evidence="5" id="KW-1185">Reference proteome</keyword>
<dbReference type="SUPFAM" id="SSF54631">
    <property type="entry name" value="CBS-domain pair"/>
    <property type="match status" value="1"/>
</dbReference>
<feature type="domain" description="CBS" evidence="3">
    <location>
        <begin position="12"/>
        <end position="71"/>
    </location>
</feature>
<keyword evidence="1 2" id="KW-0129">CBS domain</keyword>
<evidence type="ECO:0000259" key="3">
    <source>
        <dbReference type="PROSITE" id="PS51371"/>
    </source>
</evidence>
<gene>
    <name evidence="4" type="ORF">YC6258_04728</name>
</gene>
<organism evidence="4 5">
    <name type="scientific">Gynuella sunshinyii YC6258</name>
    <dbReference type="NCBI Taxonomy" id="1445510"/>
    <lineage>
        <taxon>Bacteria</taxon>
        <taxon>Pseudomonadati</taxon>
        <taxon>Pseudomonadota</taxon>
        <taxon>Gammaproteobacteria</taxon>
        <taxon>Oceanospirillales</taxon>
        <taxon>Saccharospirillaceae</taxon>
        <taxon>Gynuella</taxon>
    </lineage>
</organism>
<dbReference type="EMBL" id="CP007142">
    <property type="protein sequence ID" value="AJQ96760.1"/>
    <property type="molecule type" value="Genomic_DNA"/>
</dbReference>
<name>A0A0C5VBS1_9GAMM</name>
<dbReference type="InterPro" id="IPR000644">
    <property type="entry name" value="CBS_dom"/>
</dbReference>
<dbReference type="SMART" id="SM00116">
    <property type="entry name" value="CBS"/>
    <property type="match status" value="2"/>
</dbReference>
<dbReference type="InterPro" id="IPR051257">
    <property type="entry name" value="Diverse_CBS-Domain"/>
</dbReference>
<sequence>MTIKSISASEYLTKSPVTLSEETDLFEAIHVLLEKKLTGLTIVNANNEVVGVLSELDCLKAILDGSYYGEVGGKVRQFMTQQVQTLENVDKMDVLEVARIMIDGKRRRIPVVENGQFKGQVSCRSILQAVKDFVGTHDASENCIYE</sequence>
<evidence type="ECO:0000313" key="5">
    <source>
        <dbReference type="Proteomes" id="UP000032266"/>
    </source>
</evidence>
<dbReference type="Gene3D" id="3.10.580.10">
    <property type="entry name" value="CBS-domain"/>
    <property type="match status" value="1"/>
</dbReference>
<dbReference type="InterPro" id="IPR046342">
    <property type="entry name" value="CBS_dom_sf"/>
</dbReference>
<dbReference type="PANTHER" id="PTHR43080:SF26">
    <property type="entry name" value="REGULATORY PROTEIN"/>
    <property type="match status" value="1"/>
</dbReference>
<dbReference type="InterPro" id="IPR044729">
    <property type="entry name" value="CBS_bac"/>
</dbReference>
<dbReference type="PROSITE" id="PS51371">
    <property type="entry name" value="CBS"/>
    <property type="match status" value="2"/>
</dbReference>
<evidence type="ECO:0000313" key="4">
    <source>
        <dbReference type="EMBL" id="AJQ96760.1"/>
    </source>
</evidence>
<feature type="domain" description="CBS" evidence="3">
    <location>
        <begin position="79"/>
        <end position="139"/>
    </location>
</feature>
<protein>
    <submittedName>
        <fullName evidence="4">CBS domain</fullName>
    </submittedName>
</protein>
<accession>A0A0C5VBS1</accession>
<reference evidence="4 5" key="1">
    <citation type="submission" date="2014-01" db="EMBL/GenBank/DDBJ databases">
        <title>Full genme sequencing of cellulolytic bacterium Gynuella sunshinyii YC6258T gen. nov., sp. nov.</title>
        <authorList>
            <person name="Khan H."/>
            <person name="Chung E.J."/>
            <person name="Chung Y.R."/>
        </authorList>
    </citation>
    <scope>NUCLEOTIDE SEQUENCE [LARGE SCALE GENOMIC DNA]</scope>
    <source>
        <strain evidence="4 5">YC6258</strain>
    </source>
</reference>
<evidence type="ECO:0000256" key="1">
    <source>
        <dbReference type="ARBA" id="ARBA00023122"/>
    </source>
</evidence>
<dbReference type="RefSeq" id="WP_044618692.1">
    <property type="nucleotide sequence ID" value="NZ_CP007142.1"/>
</dbReference>
<dbReference type="HOGENOM" id="CLU_040681_9_2_6"/>
<dbReference type="AlphaFoldDB" id="A0A0C5VBS1"/>
<dbReference type="STRING" id="1445510.YC6258_04728"/>
<dbReference type="PANTHER" id="PTHR43080">
    <property type="entry name" value="CBS DOMAIN-CONTAINING PROTEIN CBSX3, MITOCHONDRIAL"/>
    <property type="match status" value="1"/>
</dbReference>
<evidence type="ECO:0000256" key="2">
    <source>
        <dbReference type="PROSITE-ProRule" id="PRU00703"/>
    </source>
</evidence>
<dbReference type="OrthoDB" id="9790355at2"/>
<dbReference type="CDD" id="cd04629">
    <property type="entry name" value="CBS_pair_bac"/>
    <property type="match status" value="1"/>
</dbReference>
<dbReference type="KEGG" id="gsn:YC6258_04728"/>
<dbReference type="Pfam" id="PF00571">
    <property type="entry name" value="CBS"/>
    <property type="match status" value="2"/>
</dbReference>
<dbReference type="Proteomes" id="UP000032266">
    <property type="component" value="Chromosome"/>
</dbReference>
<proteinExistence type="predicted"/>